<feature type="domain" description="Amidohydrolase-related" evidence="5">
    <location>
        <begin position="59"/>
        <end position="408"/>
    </location>
</feature>
<dbReference type="Pfam" id="PF01979">
    <property type="entry name" value="Amidohydro_1"/>
    <property type="match status" value="1"/>
</dbReference>
<dbReference type="GO" id="GO:0019239">
    <property type="term" value="F:deaminase activity"/>
    <property type="evidence" value="ECO:0007669"/>
    <property type="project" value="UniProtKB-ARBA"/>
</dbReference>
<comment type="caution">
    <text evidence="6">The sequence shown here is derived from an EMBL/GenBank/DDBJ whole genome shotgun (WGS) entry which is preliminary data.</text>
</comment>
<proteinExistence type="inferred from homology"/>
<keyword evidence="7" id="KW-1185">Reference proteome</keyword>
<keyword evidence="2" id="KW-0479">Metal-binding</keyword>
<gene>
    <name evidence="6" type="ORF">V3330_07910</name>
</gene>
<keyword evidence="4" id="KW-0862">Zinc</keyword>
<reference evidence="6 7" key="1">
    <citation type="submission" date="2024-02" db="EMBL/GenBank/DDBJ databases">
        <title>A novel Wenzhouxiangellaceae bacterium, isolated from coastal sediments.</title>
        <authorList>
            <person name="Du Z.-J."/>
            <person name="Ye Y.-Q."/>
            <person name="Zhang X.-Y."/>
        </authorList>
    </citation>
    <scope>NUCLEOTIDE SEQUENCE [LARGE SCALE GENOMIC DNA]</scope>
    <source>
        <strain evidence="6 7">CH-27</strain>
    </source>
</reference>
<dbReference type="Proteomes" id="UP001359886">
    <property type="component" value="Unassembled WGS sequence"/>
</dbReference>
<evidence type="ECO:0000256" key="2">
    <source>
        <dbReference type="ARBA" id="ARBA00022723"/>
    </source>
</evidence>
<dbReference type="EMBL" id="JAZHOG010000004">
    <property type="protein sequence ID" value="MEJ8567548.1"/>
    <property type="molecule type" value="Genomic_DNA"/>
</dbReference>
<dbReference type="Gene3D" id="3.20.20.140">
    <property type="entry name" value="Metal-dependent hydrolases"/>
    <property type="match status" value="1"/>
</dbReference>
<dbReference type="GO" id="GO:0046872">
    <property type="term" value="F:metal ion binding"/>
    <property type="evidence" value="ECO:0007669"/>
    <property type="project" value="UniProtKB-KW"/>
</dbReference>
<dbReference type="NCBIfam" id="NF006549">
    <property type="entry name" value="PRK09045.1"/>
    <property type="match status" value="1"/>
</dbReference>
<evidence type="ECO:0000256" key="1">
    <source>
        <dbReference type="ARBA" id="ARBA00006745"/>
    </source>
</evidence>
<dbReference type="PANTHER" id="PTHR43794:SF11">
    <property type="entry name" value="AMIDOHYDROLASE-RELATED DOMAIN-CONTAINING PROTEIN"/>
    <property type="match status" value="1"/>
</dbReference>
<dbReference type="InterPro" id="IPR032466">
    <property type="entry name" value="Metal_Hydrolase"/>
</dbReference>
<name>A0AAW9RBU1_9GAMM</name>
<dbReference type="SUPFAM" id="SSF51556">
    <property type="entry name" value="Metallo-dependent hydrolases"/>
    <property type="match status" value="1"/>
</dbReference>
<dbReference type="GO" id="GO:0016814">
    <property type="term" value="F:hydrolase activity, acting on carbon-nitrogen (but not peptide) bonds, in cyclic amidines"/>
    <property type="evidence" value="ECO:0007669"/>
    <property type="project" value="UniProtKB-ARBA"/>
</dbReference>
<accession>A0AAW9RBU1</accession>
<keyword evidence="3 6" id="KW-0378">Hydrolase</keyword>
<dbReference type="RefSeq" id="WP_354694866.1">
    <property type="nucleotide sequence ID" value="NZ_JAZHOG010000004.1"/>
</dbReference>
<evidence type="ECO:0000313" key="7">
    <source>
        <dbReference type="Proteomes" id="UP001359886"/>
    </source>
</evidence>
<dbReference type="PANTHER" id="PTHR43794">
    <property type="entry name" value="AMINOHYDROLASE SSNA-RELATED"/>
    <property type="match status" value="1"/>
</dbReference>
<protein>
    <submittedName>
        <fullName evidence="6">TRZ/ATZ family hydrolase</fullName>
    </submittedName>
</protein>
<dbReference type="InterPro" id="IPR011059">
    <property type="entry name" value="Metal-dep_hydrolase_composite"/>
</dbReference>
<sequence>MTETVLLNAAWVVPVRPRGTVFEQHSVVIERGRITALLPTKVAQSRFQGVREVNLGHHVLLPGLINMHTHSPMTLLRGYADDRDMQSWLREDIWPLEARFVSPEFVADGSRLAIVEMIRAGTTCFNENYFFPDAIAAAADSAGMRACIGLPIIEMSTAWAETVDDCFARGMQLAESYASHSRLQFSLAPHAPYTVGDPTLERIATYSATQQMPVHMHLLETAWEVQQSLEQYGKSPLERLDANGLLDERLLAVHMTQLESSDIETLAQHHVNIVHCPESNLKLASGICPLVELLEAGINLCIGTDGAASNNDLDLLAEARAAALLAKGISNDATQPDAFTTLEMLTINAAHALGIEDTVGSIEADKAADLVALDLNQARTLPVHDVVSAIIYSAASAQFSDVWVAGRRLMKGGSLCTLDEADVLARAVNWGRRIAAGRTVA</sequence>
<comment type="similarity">
    <text evidence="1">Belongs to the metallo-dependent hydrolases superfamily. ATZ/TRZ family.</text>
</comment>
<evidence type="ECO:0000256" key="3">
    <source>
        <dbReference type="ARBA" id="ARBA00022801"/>
    </source>
</evidence>
<dbReference type="InterPro" id="IPR050287">
    <property type="entry name" value="MTA/SAH_deaminase"/>
</dbReference>
<organism evidence="6 7">
    <name type="scientific">Elongatibacter sediminis</name>
    <dbReference type="NCBI Taxonomy" id="3119006"/>
    <lineage>
        <taxon>Bacteria</taxon>
        <taxon>Pseudomonadati</taxon>
        <taxon>Pseudomonadota</taxon>
        <taxon>Gammaproteobacteria</taxon>
        <taxon>Chromatiales</taxon>
        <taxon>Wenzhouxiangellaceae</taxon>
        <taxon>Elongatibacter</taxon>
    </lineage>
</organism>
<dbReference type="FunFam" id="3.20.20.140:FF:000014">
    <property type="entry name" value="5-methylthioadenosine/S-adenosylhomocysteine deaminase"/>
    <property type="match status" value="1"/>
</dbReference>
<dbReference type="AlphaFoldDB" id="A0AAW9RBU1"/>
<dbReference type="CDD" id="cd01298">
    <property type="entry name" value="ATZ_TRZ_like"/>
    <property type="match status" value="1"/>
</dbReference>
<dbReference type="Gene3D" id="2.30.40.10">
    <property type="entry name" value="Urease, subunit C, domain 1"/>
    <property type="match status" value="1"/>
</dbReference>
<evidence type="ECO:0000256" key="4">
    <source>
        <dbReference type="ARBA" id="ARBA00022833"/>
    </source>
</evidence>
<dbReference type="SUPFAM" id="SSF51338">
    <property type="entry name" value="Composite domain of metallo-dependent hydrolases"/>
    <property type="match status" value="1"/>
</dbReference>
<evidence type="ECO:0000313" key="6">
    <source>
        <dbReference type="EMBL" id="MEJ8567548.1"/>
    </source>
</evidence>
<evidence type="ECO:0000259" key="5">
    <source>
        <dbReference type="Pfam" id="PF01979"/>
    </source>
</evidence>
<dbReference type="InterPro" id="IPR006680">
    <property type="entry name" value="Amidohydro-rel"/>
</dbReference>